<name>A0AAV4TNU0_CAEEX</name>
<keyword evidence="2" id="KW-1185">Reference proteome</keyword>
<sequence length="105" mass="11905">MCMVNVPFEWMSTGHPGIDLFHPPGCTRGPPTLSAAERSTPSHFIRLFEPSIVVPLRLYLFHASSHSREHRLASGVKCLPEIWGERSEMMSAQRFEVVRKTGDRD</sequence>
<proteinExistence type="predicted"/>
<dbReference type="Proteomes" id="UP001054945">
    <property type="component" value="Unassembled WGS sequence"/>
</dbReference>
<gene>
    <name evidence="1" type="ORF">CEXT_750621</name>
</gene>
<dbReference type="AlphaFoldDB" id="A0AAV4TNU0"/>
<comment type="caution">
    <text evidence="1">The sequence shown here is derived from an EMBL/GenBank/DDBJ whole genome shotgun (WGS) entry which is preliminary data.</text>
</comment>
<organism evidence="1 2">
    <name type="scientific">Caerostris extrusa</name>
    <name type="common">Bark spider</name>
    <name type="synonym">Caerostris bankana</name>
    <dbReference type="NCBI Taxonomy" id="172846"/>
    <lineage>
        <taxon>Eukaryota</taxon>
        <taxon>Metazoa</taxon>
        <taxon>Ecdysozoa</taxon>
        <taxon>Arthropoda</taxon>
        <taxon>Chelicerata</taxon>
        <taxon>Arachnida</taxon>
        <taxon>Araneae</taxon>
        <taxon>Araneomorphae</taxon>
        <taxon>Entelegynae</taxon>
        <taxon>Araneoidea</taxon>
        <taxon>Araneidae</taxon>
        <taxon>Caerostris</taxon>
    </lineage>
</organism>
<protein>
    <submittedName>
        <fullName evidence="1">Uncharacterized protein</fullName>
    </submittedName>
</protein>
<reference evidence="1 2" key="1">
    <citation type="submission" date="2021-06" db="EMBL/GenBank/DDBJ databases">
        <title>Caerostris extrusa draft genome.</title>
        <authorList>
            <person name="Kono N."/>
            <person name="Arakawa K."/>
        </authorList>
    </citation>
    <scope>NUCLEOTIDE SEQUENCE [LARGE SCALE GENOMIC DNA]</scope>
</reference>
<evidence type="ECO:0000313" key="1">
    <source>
        <dbReference type="EMBL" id="GIY47081.1"/>
    </source>
</evidence>
<dbReference type="EMBL" id="BPLR01011520">
    <property type="protein sequence ID" value="GIY47081.1"/>
    <property type="molecule type" value="Genomic_DNA"/>
</dbReference>
<accession>A0AAV4TNU0</accession>
<evidence type="ECO:0000313" key="2">
    <source>
        <dbReference type="Proteomes" id="UP001054945"/>
    </source>
</evidence>